<dbReference type="SUPFAM" id="SSF50677">
    <property type="entry name" value="ValRS/IleRS/LeuRS editing domain"/>
    <property type="match status" value="1"/>
</dbReference>
<dbReference type="Pfam" id="PF00133">
    <property type="entry name" value="tRNA-synt_1"/>
    <property type="match status" value="1"/>
</dbReference>
<dbReference type="GO" id="GO:0032543">
    <property type="term" value="P:mitochondrial translation"/>
    <property type="evidence" value="ECO:0007669"/>
    <property type="project" value="TreeGrafter"/>
</dbReference>
<dbReference type="AlphaFoldDB" id="A0AAV2TNG3"/>
<dbReference type="InterPro" id="IPR050081">
    <property type="entry name" value="Ile-tRNA_ligase"/>
</dbReference>
<dbReference type="EC" id="6.1.1.5" evidence="2"/>
<dbReference type="PANTHER" id="PTHR42765">
    <property type="entry name" value="SOLEUCYL-TRNA SYNTHETASE"/>
    <property type="match status" value="1"/>
</dbReference>
<evidence type="ECO:0000256" key="1">
    <source>
        <dbReference type="ARBA" id="ARBA00005594"/>
    </source>
</evidence>
<evidence type="ECO:0000256" key="7">
    <source>
        <dbReference type="ARBA" id="ARBA00023146"/>
    </source>
</evidence>
<dbReference type="GO" id="GO:0006428">
    <property type="term" value="P:isoleucyl-tRNA aminoacylation"/>
    <property type="evidence" value="ECO:0007669"/>
    <property type="project" value="InterPro"/>
</dbReference>
<evidence type="ECO:0000313" key="11">
    <source>
        <dbReference type="EMBL" id="CAL5138957.1"/>
    </source>
</evidence>
<evidence type="ECO:0000256" key="4">
    <source>
        <dbReference type="ARBA" id="ARBA00022741"/>
    </source>
</evidence>
<keyword evidence="7" id="KW-0030">Aminoacyl-tRNA synthetase</keyword>
<evidence type="ECO:0000256" key="6">
    <source>
        <dbReference type="ARBA" id="ARBA00022917"/>
    </source>
</evidence>
<accession>A0AAV2TNG3</accession>
<dbReference type="Gene3D" id="3.40.50.620">
    <property type="entry name" value="HUPs"/>
    <property type="match status" value="1"/>
</dbReference>
<dbReference type="Gene3D" id="1.10.730.20">
    <property type="match status" value="1"/>
</dbReference>
<protein>
    <recommendedName>
        <fullName evidence="2">isoleucine--tRNA ligase</fullName>
        <ecNumber evidence="2">6.1.1.5</ecNumber>
    </recommendedName>
    <alternativeName>
        <fullName evidence="8">Isoleucyl-tRNA synthetase</fullName>
    </alternativeName>
</protein>
<dbReference type="GO" id="GO:0005524">
    <property type="term" value="F:ATP binding"/>
    <property type="evidence" value="ECO:0007669"/>
    <property type="project" value="UniProtKB-KW"/>
</dbReference>
<comment type="similarity">
    <text evidence="1">Belongs to the class-I aminoacyl-tRNA synthetase family.</text>
</comment>
<dbReference type="InterPro" id="IPR002301">
    <property type="entry name" value="Ile-tRNA-ligase"/>
</dbReference>
<feature type="domain" description="Aminoacyl-tRNA synthetase class Ia" evidence="9">
    <location>
        <begin position="92"/>
        <end position="309"/>
    </location>
</feature>
<reference evidence="11" key="1">
    <citation type="submission" date="2024-06" db="EMBL/GenBank/DDBJ databases">
        <authorList>
            <person name="Liu X."/>
            <person name="Lenzi L."/>
            <person name="Haldenby T S."/>
            <person name="Uol C."/>
        </authorList>
    </citation>
    <scope>NUCLEOTIDE SEQUENCE</scope>
</reference>
<dbReference type="GO" id="GO:0002161">
    <property type="term" value="F:aminoacyl-tRNA deacylase activity"/>
    <property type="evidence" value="ECO:0007669"/>
    <property type="project" value="InterPro"/>
</dbReference>
<dbReference type="InterPro" id="IPR009080">
    <property type="entry name" value="tRNAsynth_Ia_anticodon-bd"/>
</dbReference>
<name>A0AAV2TNG3_CALDB</name>
<feature type="domain" description="Methionyl/Valyl/Leucyl/Isoleucyl-tRNA synthetase anticodon-binding" evidence="10">
    <location>
        <begin position="395"/>
        <end position="482"/>
    </location>
</feature>
<keyword evidence="6" id="KW-0648">Protein biosynthesis</keyword>
<dbReference type="Proteomes" id="UP001497525">
    <property type="component" value="Unassembled WGS sequence"/>
</dbReference>
<dbReference type="InterPro" id="IPR013155">
    <property type="entry name" value="M/V/L/I-tRNA-synth_anticd-bd"/>
</dbReference>
<dbReference type="EMBL" id="CAXLJL010000566">
    <property type="protein sequence ID" value="CAL5138957.1"/>
    <property type="molecule type" value="Genomic_DNA"/>
</dbReference>
<proteinExistence type="inferred from homology"/>
<dbReference type="InterPro" id="IPR009008">
    <property type="entry name" value="Val/Leu/Ile-tRNA-synth_edit"/>
</dbReference>
<organism evidence="11 12">
    <name type="scientific">Calicophoron daubneyi</name>
    <name type="common">Rumen fluke</name>
    <name type="synonym">Paramphistomum daubneyi</name>
    <dbReference type="NCBI Taxonomy" id="300641"/>
    <lineage>
        <taxon>Eukaryota</taxon>
        <taxon>Metazoa</taxon>
        <taxon>Spiralia</taxon>
        <taxon>Lophotrochozoa</taxon>
        <taxon>Platyhelminthes</taxon>
        <taxon>Trematoda</taxon>
        <taxon>Digenea</taxon>
        <taxon>Plagiorchiida</taxon>
        <taxon>Pronocephalata</taxon>
        <taxon>Paramphistomoidea</taxon>
        <taxon>Paramphistomidae</taxon>
        <taxon>Calicophoron</taxon>
    </lineage>
</organism>
<dbReference type="GO" id="GO:0005739">
    <property type="term" value="C:mitochondrion"/>
    <property type="evidence" value="ECO:0007669"/>
    <property type="project" value="TreeGrafter"/>
</dbReference>
<keyword evidence="3" id="KW-0436">Ligase</keyword>
<dbReference type="InterPro" id="IPR014729">
    <property type="entry name" value="Rossmann-like_a/b/a_fold"/>
</dbReference>
<evidence type="ECO:0000259" key="10">
    <source>
        <dbReference type="Pfam" id="PF08264"/>
    </source>
</evidence>
<evidence type="ECO:0000256" key="2">
    <source>
        <dbReference type="ARBA" id="ARBA00013165"/>
    </source>
</evidence>
<evidence type="ECO:0000256" key="8">
    <source>
        <dbReference type="ARBA" id="ARBA00032665"/>
    </source>
</evidence>
<keyword evidence="5" id="KW-0067">ATP-binding</keyword>
<evidence type="ECO:0000256" key="3">
    <source>
        <dbReference type="ARBA" id="ARBA00022598"/>
    </source>
</evidence>
<sequence length="691" mass="77365">MLNRQKVLGLVHCAPCHGKEDFELGQLFHLPLNLIVDEEARFSAGIGHGLAGLSVMKEGNDKVLKLLEPMVMHLETLTHSYPYDWRTNTPVITRLSEQWFVDTAKLSTPAKEAYEKVNVIPASQKASMYPFISSRPSWCISRQRVWGVPIPVLFTLHNRSPIVDPEFVEYIANRVAESGRAIFGSVNRCPRWSLLRSGKSGVLQLNNGLSWLCVLQGGYPANGDMTHSVADMYLEGQDQFRGWFSSSLLLSVALNGRAPYKTLVVHGFTSDSEGRKMSKSLGNVVSPEDLLAANNGCIDILRIWAASSGLDSKCTVGQKEMNQHASSYRALRNGLRFMLGNLHDFNPVAQLSMLGRSLYPESVNSLVLGLTNFVSNSVDGQYFRPVDLAILCWLSRLITNALDSYYPQFRFNTLFAELDRFMGRLSSIYISSVKDILYCDAADSIRRRSVQIVFWLVVEALKALICPLLPYLSEEVEQASRKQWSSFPEVTILKDLPSSLLERYSIRTDHSNSYSNPADSDWLRCLCAMRNWSKFDTPSNAVDTCHDLYLAVVNCSHPIASAHWSSSSVSPFNALEMRLTLPNPTAPDLERALQLLHPLGDRPVVDSDLCSMFRSASISWSLADQKIQPEQNRDVISVDYRGQWVIVNVEHTVKGSQCPRCHRHTKRPNEDVCSRCSEVLTGQGYTNSATA</sequence>
<dbReference type="SUPFAM" id="SSF52374">
    <property type="entry name" value="Nucleotidylyl transferase"/>
    <property type="match status" value="1"/>
</dbReference>
<gene>
    <name evidence="11" type="ORF">CDAUBV1_LOCUS14018</name>
</gene>
<comment type="caution">
    <text evidence="11">The sequence shown here is derived from an EMBL/GenBank/DDBJ whole genome shotgun (WGS) entry which is preliminary data.</text>
</comment>
<dbReference type="InterPro" id="IPR002300">
    <property type="entry name" value="aa-tRNA-synth_Ia"/>
</dbReference>
<dbReference type="SUPFAM" id="SSF47323">
    <property type="entry name" value="Anticodon-binding domain of a subclass of class I aminoacyl-tRNA synthetases"/>
    <property type="match status" value="1"/>
</dbReference>
<dbReference type="GO" id="GO:0004822">
    <property type="term" value="F:isoleucine-tRNA ligase activity"/>
    <property type="evidence" value="ECO:0007669"/>
    <property type="project" value="UniProtKB-EC"/>
</dbReference>
<dbReference type="Gene3D" id="3.90.740.10">
    <property type="entry name" value="Valyl/Leucyl/Isoleucyl-tRNA synthetase, editing domain"/>
    <property type="match status" value="1"/>
</dbReference>
<evidence type="ECO:0000256" key="5">
    <source>
        <dbReference type="ARBA" id="ARBA00022840"/>
    </source>
</evidence>
<dbReference type="Pfam" id="PF08264">
    <property type="entry name" value="Anticodon_1"/>
    <property type="match status" value="1"/>
</dbReference>
<keyword evidence="4" id="KW-0547">Nucleotide-binding</keyword>
<evidence type="ECO:0000313" key="12">
    <source>
        <dbReference type="Proteomes" id="UP001497525"/>
    </source>
</evidence>
<dbReference type="PRINTS" id="PR00984">
    <property type="entry name" value="TRNASYNTHILE"/>
</dbReference>
<evidence type="ECO:0000259" key="9">
    <source>
        <dbReference type="Pfam" id="PF00133"/>
    </source>
</evidence>
<dbReference type="PANTHER" id="PTHR42765:SF1">
    <property type="entry name" value="ISOLEUCINE--TRNA LIGASE, MITOCHONDRIAL"/>
    <property type="match status" value="1"/>
</dbReference>